<dbReference type="Proteomes" id="UP000009328">
    <property type="component" value="Unassembled WGS sequence"/>
</dbReference>
<keyword evidence="3" id="KW-1185">Reference proteome</keyword>
<dbReference type="AlphaFoldDB" id="K0KDC3"/>
<feature type="compositionally biased region" description="Polar residues" evidence="1">
    <location>
        <begin position="135"/>
        <end position="150"/>
    </location>
</feature>
<evidence type="ECO:0000313" key="3">
    <source>
        <dbReference type="Proteomes" id="UP000009328"/>
    </source>
</evidence>
<comment type="caution">
    <text evidence="2">The sequence shown here is derived from an EMBL/GenBank/DDBJ whole genome shotgun (WGS) entry which is preliminary data.</text>
</comment>
<dbReference type="EMBL" id="CAIF01000068">
    <property type="protein sequence ID" value="CCH43110.1"/>
    <property type="molecule type" value="Genomic_DNA"/>
</dbReference>
<feature type="compositionally biased region" description="Basic and acidic residues" evidence="1">
    <location>
        <begin position="49"/>
        <end position="62"/>
    </location>
</feature>
<evidence type="ECO:0000256" key="1">
    <source>
        <dbReference type="SAM" id="MobiDB-lite"/>
    </source>
</evidence>
<feature type="compositionally biased region" description="Polar residues" evidence="1">
    <location>
        <begin position="228"/>
        <end position="238"/>
    </location>
</feature>
<feature type="compositionally biased region" description="Low complexity" evidence="1">
    <location>
        <begin position="383"/>
        <end position="397"/>
    </location>
</feature>
<feature type="region of interest" description="Disordered" evidence="1">
    <location>
        <begin position="226"/>
        <end position="274"/>
    </location>
</feature>
<gene>
    <name evidence="2" type="ORF">BN7_2657</name>
</gene>
<dbReference type="InParanoid" id="K0KDC3"/>
<evidence type="ECO:0000313" key="2">
    <source>
        <dbReference type="EMBL" id="CCH43110.1"/>
    </source>
</evidence>
<name>K0KDC3_WICCF</name>
<feature type="compositionally biased region" description="Low complexity" evidence="1">
    <location>
        <begin position="363"/>
        <end position="375"/>
    </location>
</feature>
<feature type="compositionally biased region" description="Low complexity" evidence="1">
    <location>
        <begin position="239"/>
        <end position="256"/>
    </location>
</feature>
<reference evidence="2 3" key="1">
    <citation type="journal article" date="2012" name="Eukaryot. Cell">
        <title>Draft genome sequence of Wickerhamomyces ciferrii NRRL Y-1031 F-60-10.</title>
        <authorList>
            <person name="Schneider J."/>
            <person name="Andrea H."/>
            <person name="Blom J."/>
            <person name="Jaenicke S."/>
            <person name="Ruckert C."/>
            <person name="Schorsch C."/>
            <person name="Szczepanowski R."/>
            <person name="Farwick M."/>
            <person name="Goesmann A."/>
            <person name="Puhler A."/>
            <person name="Schaffer S."/>
            <person name="Tauch A."/>
            <person name="Kohler T."/>
            <person name="Brinkrolf K."/>
        </authorList>
    </citation>
    <scope>NUCLEOTIDE SEQUENCE [LARGE SCALE GENOMIC DNA]</scope>
    <source>
        <strain evidence="3">ATCC 14091 / BCRC 22168 / CBS 111 / JCM 3599 / NBRC 0793 / NRRL Y-1031 F-60-10</strain>
    </source>
</reference>
<sequence>MYHRLNYNTNNGLQESPIIVSSSKQSHEQEHEQQQPSTKKVWRLKKYHRSEDEIKTQQKDYENLEFNTKKTSSRRPKNKNGQQEFVFVDLSPTKKGSSTPKESTDSTTQKKQGRVSRLFRLNTASETALPRIPSPITSSTGSNSRPTLMSSPELPDLPAQPQPINHQRQKVVQPIPRLAPSSYAPPPIQPPQLKRSYTTANAARYLERSTSSASLVMTVSENGRAVLQPSQAPSKPTISRTLSTSSSVSDMYSLSRANSARQSPIPSPPRRTISPLHAQHLDTFSDYGGSHHEDEEDHFDEPDYEFGEAEADATKAFSRVIKRQASFRKRANTASSNNSIVSSSSPVVPRMLTRNQSISSMNSSYKSRISPSRSSMMLRQSALLQQPPQPHFTQQQPLPSPHDQPNDFNFSFFDDLQPSLGNNKSHRKTASLTESVTQLGPPLEVNSSDNDPESPYTTNTDVMYPFEFGNAGLDHTHPDNEIEQHHQGNTSHFDETFKTMTSNDHTLGADTLTGYEDNGQSFFDFNAFINYEDQHF</sequence>
<feature type="compositionally biased region" description="Polar residues" evidence="1">
    <location>
        <begin position="1"/>
        <end position="14"/>
    </location>
</feature>
<organism evidence="2 3">
    <name type="scientific">Wickerhamomyces ciferrii (strain ATCC 14091 / BCRC 22168 / CBS 111 / JCM 3599 / NBRC 0793 / NRRL Y-1031 F-60-10)</name>
    <name type="common">Yeast</name>
    <name type="synonym">Pichia ciferrii</name>
    <dbReference type="NCBI Taxonomy" id="1206466"/>
    <lineage>
        <taxon>Eukaryota</taxon>
        <taxon>Fungi</taxon>
        <taxon>Dikarya</taxon>
        <taxon>Ascomycota</taxon>
        <taxon>Saccharomycotina</taxon>
        <taxon>Saccharomycetes</taxon>
        <taxon>Phaffomycetales</taxon>
        <taxon>Wickerhamomycetaceae</taxon>
        <taxon>Wickerhamomyces</taxon>
    </lineage>
</organism>
<feature type="region of interest" description="Disordered" evidence="1">
    <location>
        <begin position="1"/>
        <end position="162"/>
    </location>
</feature>
<feature type="compositionally biased region" description="Polar residues" evidence="1">
    <location>
        <begin position="94"/>
        <end position="110"/>
    </location>
</feature>
<protein>
    <submittedName>
        <fullName evidence="2">Polycystic kidney disease protein 1-like 3</fullName>
    </submittedName>
</protein>
<accession>K0KDC3</accession>
<dbReference type="HOGENOM" id="CLU_508258_0_0_1"/>
<proteinExistence type="predicted"/>
<feature type="compositionally biased region" description="Polar residues" evidence="1">
    <location>
        <begin position="445"/>
        <end position="455"/>
    </location>
</feature>
<feature type="region of interest" description="Disordered" evidence="1">
    <location>
        <begin position="355"/>
        <end position="455"/>
    </location>
</feature>